<feature type="region of interest" description="Disordered" evidence="1">
    <location>
        <begin position="92"/>
        <end position="127"/>
    </location>
</feature>
<proteinExistence type="predicted"/>
<dbReference type="Proteomes" id="UP000250235">
    <property type="component" value="Unassembled WGS sequence"/>
</dbReference>
<dbReference type="AlphaFoldDB" id="A0A2Z7D017"/>
<sequence length="213" mass="24185">MRDIHDQVVSVVTQLDEWKLFRTEPSANRDLMSIRRLECELLQAKEIYRGYRVQAGLFLEDPESSVLGDTSNAEDTDVTGGRLLFIGDNSSENTIVQSPPAQESSAAQDDTPVKTTDREESSCTEESDTESYVKYDFQQFKKVFHRKMDDLLATLSQAQTLMESRILWDMNANHQKLSDEVSTLSSQMAELVDCLKKLGAAKRGENIKKRRLL</sequence>
<feature type="compositionally biased region" description="Polar residues" evidence="1">
    <location>
        <begin position="92"/>
        <end position="108"/>
    </location>
</feature>
<gene>
    <name evidence="2" type="ORF">F511_31998</name>
</gene>
<dbReference type="EMBL" id="KQ992401">
    <property type="protein sequence ID" value="KZV50476.1"/>
    <property type="molecule type" value="Genomic_DNA"/>
</dbReference>
<keyword evidence="3" id="KW-1185">Reference proteome</keyword>
<feature type="compositionally biased region" description="Basic and acidic residues" evidence="1">
    <location>
        <begin position="111"/>
        <end position="121"/>
    </location>
</feature>
<reference evidence="2 3" key="1">
    <citation type="journal article" date="2015" name="Proc. Natl. Acad. Sci. U.S.A.">
        <title>The resurrection genome of Boea hygrometrica: A blueprint for survival of dehydration.</title>
        <authorList>
            <person name="Xiao L."/>
            <person name="Yang G."/>
            <person name="Zhang L."/>
            <person name="Yang X."/>
            <person name="Zhao S."/>
            <person name="Ji Z."/>
            <person name="Zhou Q."/>
            <person name="Hu M."/>
            <person name="Wang Y."/>
            <person name="Chen M."/>
            <person name="Xu Y."/>
            <person name="Jin H."/>
            <person name="Xiao X."/>
            <person name="Hu G."/>
            <person name="Bao F."/>
            <person name="Hu Y."/>
            <person name="Wan P."/>
            <person name="Li L."/>
            <person name="Deng X."/>
            <person name="Kuang T."/>
            <person name="Xiang C."/>
            <person name="Zhu J.K."/>
            <person name="Oliver M.J."/>
            <person name="He Y."/>
        </authorList>
    </citation>
    <scope>NUCLEOTIDE SEQUENCE [LARGE SCALE GENOMIC DNA]</scope>
    <source>
        <strain evidence="3">cv. XS01</strain>
    </source>
</reference>
<name>A0A2Z7D017_9LAMI</name>
<organism evidence="2 3">
    <name type="scientific">Dorcoceras hygrometricum</name>
    <dbReference type="NCBI Taxonomy" id="472368"/>
    <lineage>
        <taxon>Eukaryota</taxon>
        <taxon>Viridiplantae</taxon>
        <taxon>Streptophyta</taxon>
        <taxon>Embryophyta</taxon>
        <taxon>Tracheophyta</taxon>
        <taxon>Spermatophyta</taxon>
        <taxon>Magnoliopsida</taxon>
        <taxon>eudicotyledons</taxon>
        <taxon>Gunneridae</taxon>
        <taxon>Pentapetalae</taxon>
        <taxon>asterids</taxon>
        <taxon>lamiids</taxon>
        <taxon>Lamiales</taxon>
        <taxon>Gesneriaceae</taxon>
        <taxon>Didymocarpoideae</taxon>
        <taxon>Trichosporeae</taxon>
        <taxon>Loxocarpinae</taxon>
        <taxon>Dorcoceras</taxon>
    </lineage>
</organism>
<accession>A0A2Z7D017</accession>
<protein>
    <submittedName>
        <fullName evidence="2">Uncharacterized protein</fullName>
    </submittedName>
</protein>
<evidence type="ECO:0000313" key="3">
    <source>
        <dbReference type="Proteomes" id="UP000250235"/>
    </source>
</evidence>
<evidence type="ECO:0000313" key="2">
    <source>
        <dbReference type="EMBL" id="KZV50476.1"/>
    </source>
</evidence>
<evidence type="ECO:0000256" key="1">
    <source>
        <dbReference type="SAM" id="MobiDB-lite"/>
    </source>
</evidence>